<organism evidence="1">
    <name type="scientific">marine metagenome</name>
    <dbReference type="NCBI Taxonomy" id="408172"/>
    <lineage>
        <taxon>unclassified sequences</taxon>
        <taxon>metagenomes</taxon>
        <taxon>ecological metagenomes</taxon>
    </lineage>
</organism>
<sequence>MKNETLFKEIRQSYPNAYILSGYIAGEILKTRVYDDSLVARVIWFKNTILKPTHLKIK</sequence>
<dbReference type="AlphaFoldDB" id="A0A382RHD9"/>
<name>A0A382RHD9_9ZZZZ</name>
<accession>A0A382RHD9</accession>
<gene>
    <name evidence="1" type="ORF">METZ01_LOCUS349232</name>
</gene>
<feature type="non-terminal residue" evidence="1">
    <location>
        <position position="58"/>
    </location>
</feature>
<reference evidence="1" key="1">
    <citation type="submission" date="2018-05" db="EMBL/GenBank/DDBJ databases">
        <authorList>
            <person name="Lanie J.A."/>
            <person name="Ng W.-L."/>
            <person name="Kazmierczak K.M."/>
            <person name="Andrzejewski T.M."/>
            <person name="Davidsen T.M."/>
            <person name="Wayne K.J."/>
            <person name="Tettelin H."/>
            <person name="Glass J.I."/>
            <person name="Rusch D."/>
            <person name="Podicherti R."/>
            <person name="Tsui H.-C.T."/>
            <person name="Winkler M.E."/>
        </authorList>
    </citation>
    <scope>NUCLEOTIDE SEQUENCE</scope>
</reference>
<proteinExistence type="predicted"/>
<dbReference type="EMBL" id="UINC01121309">
    <property type="protein sequence ID" value="SVC96378.1"/>
    <property type="molecule type" value="Genomic_DNA"/>
</dbReference>
<protein>
    <submittedName>
        <fullName evidence="1">Uncharacterized protein</fullName>
    </submittedName>
</protein>
<evidence type="ECO:0000313" key="1">
    <source>
        <dbReference type="EMBL" id="SVC96378.1"/>
    </source>
</evidence>